<evidence type="ECO:0000313" key="2">
    <source>
        <dbReference type="EMBL" id="PWL52979.1"/>
    </source>
</evidence>
<gene>
    <name evidence="2" type="ORF">DBY38_08885</name>
    <name evidence="3" type="ORF">SAMN04487885_11633</name>
</gene>
<evidence type="ECO:0000313" key="4">
    <source>
        <dbReference type="Proteomes" id="UP000182135"/>
    </source>
</evidence>
<dbReference type="InterPro" id="IPR001667">
    <property type="entry name" value="DDH_dom"/>
</dbReference>
<dbReference type="PANTHER" id="PTHR30255:SF2">
    <property type="entry name" value="SINGLE-STRANDED-DNA-SPECIFIC EXONUCLEASE RECJ"/>
    <property type="match status" value="1"/>
</dbReference>
<evidence type="ECO:0000313" key="5">
    <source>
        <dbReference type="Proteomes" id="UP000246114"/>
    </source>
</evidence>
<organism evidence="3 4">
    <name type="scientific">Clostridium cadaveris</name>
    <dbReference type="NCBI Taxonomy" id="1529"/>
    <lineage>
        <taxon>Bacteria</taxon>
        <taxon>Bacillati</taxon>
        <taxon>Bacillota</taxon>
        <taxon>Clostridia</taxon>
        <taxon>Eubacteriales</taxon>
        <taxon>Clostridiaceae</taxon>
        <taxon>Clostridium</taxon>
    </lineage>
</organism>
<reference evidence="2 5" key="2">
    <citation type="submission" date="2018-03" db="EMBL/GenBank/DDBJ databases">
        <title>The uncultured portion of the human microbiome is neutrally assembled.</title>
        <authorList>
            <person name="Jeraldo P."/>
            <person name="Boardman L."/>
            <person name="White B.A."/>
            <person name="Nelson H."/>
            <person name="Goldenfeld N."/>
            <person name="Chia N."/>
        </authorList>
    </citation>
    <scope>NUCLEOTIDE SEQUENCE [LARGE SCALE GENOMIC DNA]</scope>
    <source>
        <strain evidence="2">CIM:MAG 903</strain>
    </source>
</reference>
<dbReference type="SUPFAM" id="SSF64182">
    <property type="entry name" value="DHH phosphoesterases"/>
    <property type="match status" value="1"/>
</dbReference>
<reference evidence="3 4" key="1">
    <citation type="submission" date="2016-10" db="EMBL/GenBank/DDBJ databases">
        <authorList>
            <person name="de Groot N.N."/>
        </authorList>
    </citation>
    <scope>NUCLEOTIDE SEQUENCE [LARGE SCALE GENOMIC DNA]</scope>
    <source>
        <strain evidence="3 4">NLAE-zl-G419</strain>
    </source>
</reference>
<dbReference type="EMBL" id="FOOE01000016">
    <property type="protein sequence ID" value="SFF93495.1"/>
    <property type="molecule type" value="Genomic_DNA"/>
</dbReference>
<protein>
    <submittedName>
        <fullName evidence="2">Phosphoesterase</fullName>
    </submittedName>
</protein>
<proteinExistence type="predicted"/>
<dbReference type="STRING" id="1529.SAMN04487885_11633"/>
<feature type="domain" description="DDH" evidence="1">
    <location>
        <begin position="41"/>
        <end position="178"/>
    </location>
</feature>
<dbReference type="RefSeq" id="WP_027638022.1">
    <property type="nucleotide sequence ID" value="NZ_BAAACD010000024.1"/>
</dbReference>
<dbReference type="InterPro" id="IPR038763">
    <property type="entry name" value="DHH_sf"/>
</dbReference>
<keyword evidence="4" id="KW-1185">Reference proteome</keyword>
<dbReference type="Proteomes" id="UP000246114">
    <property type="component" value="Unassembled WGS sequence"/>
</dbReference>
<dbReference type="InterPro" id="IPR051673">
    <property type="entry name" value="SSDNA_exonuclease_RecJ"/>
</dbReference>
<dbReference type="PANTHER" id="PTHR30255">
    <property type="entry name" value="SINGLE-STRANDED-DNA-SPECIFIC EXONUCLEASE RECJ"/>
    <property type="match status" value="1"/>
</dbReference>
<dbReference type="Proteomes" id="UP000182135">
    <property type="component" value="Unassembled WGS sequence"/>
</dbReference>
<accession>A0A1I2MPK6</accession>
<dbReference type="EMBL" id="QAMZ01000043">
    <property type="protein sequence ID" value="PWL52979.1"/>
    <property type="molecule type" value="Genomic_DNA"/>
</dbReference>
<dbReference type="OrthoDB" id="1925987at2"/>
<dbReference type="GO" id="GO:0004527">
    <property type="term" value="F:exonuclease activity"/>
    <property type="evidence" value="ECO:0007669"/>
    <property type="project" value="UniProtKB-KW"/>
</dbReference>
<sequence length="276" mass="31080">MQKIWDNICRPNTVLGYNPFLIDKMDGAMNRIAKAVNEREKIIVYGSSSVDSICGCALLIILLKYLNADVDYFISEKENKTFICTEDVNSHIKILGTSLIVSIGPNIESKFQESIFNDMGIDVIEIIDYEELRNLKSISLSSNKLSLSSLTFKFTQAIGVYYNIKNVNRYIDLVMLGIASSNKKLSGENQIFYKEGLKYLPKSNNKGLRALMKLHNVCEGREEQLEKIINAITPSGNAVGESDNARIVLELLVTSNEYRAAQISKYLYKEFGNELS</sequence>
<evidence type="ECO:0000313" key="3">
    <source>
        <dbReference type="EMBL" id="SFF93495.1"/>
    </source>
</evidence>
<evidence type="ECO:0000259" key="1">
    <source>
        <dbReference type="Pfam" id="PF01368"/>
    </source>
</evidence>
<dbReference type="AlphaFoldDB" id="A0A1I2MPK6"/>
<name>A0A1I2MPK6_9CLOT</name>
<dbReference type="eggNOG" id="COG0608">
    <property type="taxonomic scope" value="Bacteria"/>
</dbReference>
<dbReference type="GeneID" id="90544508"/>
<dbReference type="Gene3D" id="3.90.1640.30">
    <property type="match status" value="1"/>
</dbReference>
<dbReference type="Pfam" id="PF01368">
    <property type="entry name" value="DHH"/>
    <property type="match status" value="1"/>
</dbReference>